<dbReference type="InterPro" id="IPR012657">
    <property type="entry name" value="23S_rRNA-intervening_sequence"/>
</dbReference>
<dbReference type="InterPro" id="IPR036583">
    <property type="entry name" value="23S_rRNA_IVS_sf"/>
</dbReference>
<dbReference type="Gene3D" id="1.20.1440.60">
    <property type="entry name" value="23S rRNA-intervening sequence"/>
    <property type="match status" value="1"/>
</dbReference>
<dbReference type="Pfam" id="PF05635">
    <property type="entry name" value="23S_rRNA_IVP"/>
    <property type="match status" value="1"/>
</dbReference>
<dbReference type="STRING" id="1703345.A3860_19555"/>
<dbReference type="PANTHER" id="PTHR38471">
    <property type="entry name" value="FOUR HELIX BUNDLE PROTEIN"/>
    <property type="match status" value="1"/>
</dbReference>
<proteinExistence type="predicted"/>
<dbReference type="OrthoDB" id="285993at2"/>
<sequence length="126" mass="14157">MNKFDLQKRTKQFHVDVIKLCGRFPKNAAGFETARQLIRAAGSVGSNYRAGCRAKSNADFIYKIEVVLEEADESLYWLQLSQEAGLVQGEDLETLIKEANELVSIFNASDKTAQKNREGSLTKKKE</sequence>
<evidence type="ECO:0000313" key="2">
    <source>
        <dbReference type="Proteomes" id="UP000192796"/>
    </source>
</evidence>
<evidence type="ECO:0000313" key="1">
    <source>
        <dbReference type="EMBL" id="OQP64945.1"/>
    </source>
</evidence>
<organism evidence="1 2">
    <name type="scientific">Niastella vici</name>
    <dbReference type="NCBI Taxonomy" id="1703345"/>
    <lineage>
        <taxon>Bacteria</taxon>
        <taxon>Pseudomonadati</taxon>
        <taxon>Bacteroidota</taxon>
        <taxon>Chitinophagia</taxon>
        <taxon>Chitinophagales</taxon>
        <taxon>Chitinophagaceae</taxon>
        <taxon>Niastella</taxon>
    </lineage>
</organism>
<accession>A0A1V9G2S8</accession>
<comment type="caution">
    <text evidence="1">The sequence shown here is derived from an EMBL/GenBank/DDBJ whole genome shotgun (WGS) entry which is preliminary data.</text>
</comment>
<dbReference type="EMBL" id="LVYD01000041">
    <property type="protein sequence ID" value="OQP64945.1"/>
    <property type="molecule type" value="Genomic_DNA"/>
</dbReference>
<protein>
    <submittedName>
        <fullName evidence="1">Four helix bundle protein</fullName>
    </submittedName>
</protein>
<dbReference type="SUPFAM" id="SSF158446">
    <property type="entry name" value="IVS-encoded protein-like"/>
    <property type="match status" value="1"/>
</dbReference>
<name>A0A1V9G2S8_9BACT</name>
<reference evidence="1 2" key="1">
    <citation type="submission" date="2016-03" db="EMBL/GenBank/DDBJ databases">
        <title>Niastella vici sp. nov., isolated from farmland soil.</title>
        <authorList>
            <person name="Chen L."/>
            <person name="Wang D."/>
            <person name="Yang S."/>
            <person name="Wang G."/>
        </authorList>
    </citation>
    <scope>NUCLEOTIDE SEQUENCE [LARGE SCALE GENOMIC DNA]</scope>
    <source>
        <strain evidence="1 2">DJ57</strain>
    </source>
</reference>
<dbReference type="PIRSF" id="PIRSF035652">
    <property type="entry name" value="CHP02436"/>
    <property type="match status" value="1"/>
</dbReference>
<dbReference type="RefSeq" id="WP_081146778.1">
    <property type="nucleotide sequence ID" value="NZ_LVYD01000041.1"/>
</dbReference>
<gene>
    <name evidence="1" type="ORF">A3860_19555</name>
</gene>
<dbReference type="NCBIfam" id="TIGR02436">
    <property type="entry name" value="four helix bundle protein"/>
    <property type="match status" value="1"/>
</dbReference>
<dbReference type="Proteomes" id="UP000192796">
    <property type="component" value="Unassembled WGS sequence"/>
</dbReference>
<keyword evidence="2" id="KW-1185">Reference proteome</keyword>
<dbReference type="AlphaFoldDB" id="A0A1V9G2S8"/>
<dbReference type="PANTHER" id="PTHR38471:SF2">
    <property type="entry name" value="FOUR HELIX BUNDLE PROTEIN"/>
    <property type="match status" value="1"/>
</dbReference>